<comment type="function">
    <text evidence="7">Plays a role in the regulation of phosphate uptake.</text>
</comment>
<feature type="domain" description="PhoU" evidence="8">
    <location>
        <begin position="121"/>
        <end position="207"/>
    </location>
</feature>
<dbReference type="InterPro" id="IPR028366">
    <property type="entry name" value="PhoU"/>
</dbReference>
<dbReference type="Proteomes" id="UP000291525">
    <property type="component" value="Unassembled WGS sequence"/>
</dbReference>
<dbReference type="FunFam" id="1.20.58.220:FF:000004">
    <property type="entry name" value="Phosphate-specific transport system accessory protein PhoU"/>
    <property type="match status" value="1"/>
</dbReference>
<dbReference type="EMBL" id="SHGT01000029">
    <property type="protein sequence ID" value="TAA12958.1"/>
    <property type="molecule type" value="Genomic_DNA"/>
</dbReference>
<dbReference type="RefSeq" id="WP_130555096.1">
    <property type="nucleotide sequence ID" value="NZ_SHGT01000029.1"/>
</dbReference>
<keyword evidence="6 7" id="KW-0592">Phosphate transport</keyword>
<keyword evidence="4 7" id="KW-0813">Transport</keyword>
<organism evidence="9 10">
    <name type="scientific">Streptococcus parasuis</name>
    <dbReference type="NCBI Taxonomy" id="1501662"/>
    <lineage>
        <taxon>Bacteria</taxon>
        <taxon>Bacillati</taxon>
        <taxon>Bacillota</taxon>
        <taxon>Bacilli</taxon>
        <taxon>Lactobacillales</taxon>
        <taxon>Streptococcaceae</taxon>
        <taxon>Streptococcus</taxon>
    </lineage>
</organism>
<name>A0A4Q8L160_9STRE</name>
<evidence type="ECO:0000259" key="8">
    <source>
        <dbReference type="Pfam" id="PF01895"/>
    </source>
</evidence>
<keyword evidence="5 7" id="KW-0963">Cytoplasm</keyword>
<dbReference type="AlphaFoldDB" id="A0A4Q8L160"/>
<evidence type="ECO:0000256" key="7">
    <source>
        <dbReference type="PIRNR" id="PIRNR003107"/>
    </source>
</evidence>
<evidence type="ECO:0000256" key="4">
    <source>
        <dbReference type="ARBA" id="ARBA00022448"/>
    </source>
</evidence>
<comment type="caution">
    <text evidence="9">The sequence shown here is derived from an EMBL/GenBank/DDBJ whole genome shotgun (WGS) entry which is preliminary data.</text>
</comment>
<dbReference type="PANTHER" id="PTHR42930">
    <property type="entry name" value="PHOSPHATE-SPECIFIC TRANSPORT SYSTEM ACCESSORY PROTEIN PHOU"/>
    <property type="match status" value="1"/>
</dbReference>
<proteinExistence type="inferred from homology"/>
<evidence type="ECO:0000313" key="9">
    <source>
        <dbReference type="EMBL" id="TAA12958.1"/>
    </source>
</evidence>
<dbReference type="GO" id="GO:0006817">
    <property type="term" value="P:phosphate ion transport"/>
    <property type="evidence" value="ECO:0007669"/>
    <property type="project" value="UniProtKB-KW"/>
</dbReference>
<evidence type="ECO:0000313" key="10">
    <source>
        <dbReference type="Proteomes" id="UP000291525"/>
    </source>
</evidence>
<dbReference type="InterPro" id="IPR026022">
    <property type="entry name" value="PhoU_dom"/>
</dbReference>
<dbReference type="Pfam" id="PF01895">
    <property type="entry name" value="PhoU"/>
    <property type="match status" value="2"/>
</dbReference>
<comment type="subunit">
    <text evidence="3 7">Homodimer.</text>
</comment>
<dbReference type="PIRSF" id="PIRSF003107">
    <property type="entry name" value="PhoU"/>
    <property type="match status" value="1"/>
</dbReference>
<sequence length="218" mass="25036">MLRAQFEVELGKLHNQFYAMGNEVLGQINNTVRAFTTHDRELAKEVIEADKKINEFEVKLEKKSLEIIALQQPVSTDLRRVITVLKATSDLERMGDHAVSIAKAAIRMKGEVRIPIVEEEIKNMGKEARRLVESSLDLYLNSGDIETAYEIAASDEIINEYYYKIQELTTEEIKKNPDSLIAGRDYFQVLTYLERIGDYAKNICEWVVYLRTGDITEL</sequence>
<comment type="subcellular location">
    <subcellularLocation>
        <location evidence="1 7">Cytoplasm</location>
    </subcellularLocation>
</comment>
<dbReference type="SUPFAM" id="SSF109755">
    <property type="entry name" value="PhoU-like"/>
    <property type="match status" value="1"/>
</dbReference>
<evidence type="ECO:0000256" key="5">
    <source>
        <dbReference type="ARBA" id="ARBA00022490"/>
    </source>
</evidence>
<evidence type="ECO:0000256" key="1">
    <source>
        <dbReference type="ARBA" id="ARBA00004496"/>
    </source>
</evidence>
<dbReference type="NCBIfam" id="TIGR02135">
    <property type="entry name" value="phoU_full"/>
    <property type="match status" value="1"/>
</dbReference>
<accession>A0A4Q8L160</accession>
<comment type="similarity">
    <text evidence="2 7">Belongs to the PhoU family.</text>
</comment>
<dbReference type="InterPro" id="IPR038078">
    <property type="entry name" value="PhoU-like_sf"/>
</dbReference>
<reference evidence="9 10" key="1">
    <citation type="submission" date="2019-02" db="EMBL/GenBank/DDBJ databases">
        <title>First genome of the species Streptococcus parasuis.</title>
        <authorList>
            <person name="Stevens M.J.A."/>
            <person name="Stephan R."/>
        </authorList>
    </citation>
    <scope>NUCLEOTIDE SEQUENCE [LARGE SCALE GENOMIC DNA]</scope>
    <source>
        <strain evidence="9 10">4253</strain>
    </source>
</reference>
<evidence type="ECO:0000256" key="6">
    <source>
        <dbReference type="ARBA" id="ARBA00022592"/>
    </source>
</evidence>
<dbReference type="Gene3D" id="1.20.58.220">
    <property type="entry name" value="Phosphate transport system protein phou homolog 2, domain 2"/>
    <property type="match status" value="1"/>
</dbReference>
<evidence type="ECO:0000256" key="3">
    <source>
        <dbReference type="ARBA" id="ARBA00011738"/>
    </source>
</evidence>
<dbReference type="PANTHER" id="PTHR42930:SF3">
    <property type="entry name" value="PHOSPHATE-SPECIFIC TRANSPORT SYSTEM ACCESSORY PROTEIN PHOU"/>
    <property type="match status" value="1"/>
</dbReference>
<dbReference type="GO" id="GO:0030643">
    <property type="term" value="P:intracellular phosphate ion homeostasis"/>
    <property type="evidence" value="ECO:0007669"/>
    <property type="project" value="InterPro"/>
</dbReference>
<evidence type="ECO:0000256" key="2">
    <source>
        <dbReference type="ARBA" id="ARBA00008107"/>
    </source>
</evidence>
<gene>
    <name evidence="9" type="primary">phoU</name>
    <name evidence="9" type="ORF">EXW74_05855</name>
</gene>
<dbReference type="GO" id="GO:0005737">
    <property type="term" value="C:cytoplasm"/>
    <property type="evidence" value="ECO:0007669"/>
    <property type="project" value="UniProtKB-SubCell"/>
</dbReference>
<dbReference type="GO" id="GO:0045936">
    <property type="term" value="P:negative regulation of phosphate metabolic process"/>
    <property type="evidence" value="ECO:0007669"/>
    <property type="project" value="InterPro"/>
</dbReference>
<protein>
    <recommendedName>
        <fullName evidence="7">Phosphate-specific transport system accessory protein PhoU</fullName>
    </recommendedName>
</protein>
<dbReference type="OrthoDB" id="9814256at2"/>
<feature type="domain" description="PhoU" evidence="8">
    <location>
        <begin position="20"/>
        <end position="104"/>
    </location>
</feature>